<dbReference type="PANTHER" id="PTHR30483:SF6">
    <property type="entry name" value="PERIPLASMIC BINDING PROTEIN OF ABC TRANSPORTER FOR NATURAL AMINO ACIDS"/>
    <property type="match status" value="1"/>
</dbReference>
<protein>
    <recommendedName>
        <fullName evidence="7">Receptor ligand binding region domain-containing protein</fullName>
    </recommendedName>
</protein>
<dbReference type="VEuPathDB" id="CryptoDB:Cvel_28654"/>
<dbReference type="InterPro" id="IPR028082">
    <property type="entry name" value="Peripla_BP_I"/>
</dbReference>
<feature type="region of interest" description="Disordered" evidence="5">
    <location>
        <begin position="869"/>
        <end position="893"/>
    </location>
</feature>
<feature type="compositionally biased region" description="Polar residues" evidence="5">
    <location>
        <begin position="663"/>
        <end position="674"/>
    </location>
</feature>
<evidence type="ECO:0000256" key="3">
    <source>
        <dbReference type="ARBA" id="ARBA00022989"/>
    </source>
</evidence>
<feature type="compositionally biased region" description="Acidic residues" evidence="5">
    <location>
        <begin position="633"/>
        <end position="646"/>
    </location>
</feature>
<organism evidence="8">
    <name type="scientific">Chromera velia CCMP2878</name>
    <dbReference type="NCBI Taxonomy" id="1169474"/>
    <lineage>
        <taxon>Eukaryota</taxon>
        <taxon>Sar</taxon>
        <taxon>Alveolata</taxon>
        <taxon>Colpodellida</taxon>
        <taxon>Chromeraceae</taxon>
        <taxon>Chromera</taxon>
    </lineage>
</organism>
<dbReference type="AlphaFoldDB" id="A0A0K6S9F7"/>
<dbReference type="Gene3D" id="3.40.50.2300">
    <property type="match status" value="3"/>
</dbReference>
<evidence type="ECO:0000256" key="2">
    <source>
        <dbReference type="ARBA" id="ARBA00022692"/>
    </source>
</evidence>
<keyword evidence="3" id="KW-1133">Transmembrane helix</keyword>
<keyword evidence="2" id="KW-0812">Transmembrane</keyword>
<evidence type="ECO:0000256" key="4">
    <source>
        <dbReference type="ARBA" id="ARBA00023136"/>
    </source>
</evidence>
<feature type="region of interest" description="Disordered" evidence="5">
    <location>
        <begin position="632"/>
        <end position="676"/>
    </location>
</feature>
<reference evidence="8" key="1">
    <citation type="submission" date="2014-11" db="EMBL/GenBank/DDBJ databases">
        <title>Molecular phylogeny of cliff fern family Woodsiaceae with morphological implications.</title>
        <authorList>
            <person name="Shao Y.-Z."/>
            <person name="Wei R."/>
            <person name="Zhang X.-C."/>
        </authorList>
    </citation>
    <scope>NUCLEOTIDE SEQUENCE</scope>
</reference>
<feature type="chain" id="PRO_5005508281" description="Receptor ligand binding region domain-containing protein" evidence="6">
    <location>
        <begin position="20"/>
        <end position="1123"/>
    </location>
</feature>
<keyword evidence="6" id="KW-0732">Signal</keyword>
<accession>A0A0K6S9F7</accession>
<dbReference type="InterPro" id="IPR051010">
    <property type="entry name" value="BCAA_transport"/>
</dbReference>
<dbReference type="GO" id="GO:0016020">
    <property type="term" value="C:membrane"/>
    <property type="evidence" value="ECO:0007669"/>
    <property type="project" value="UniProtKB-SubCell"/>
</dbReference>
<evidence type="ECO:0000313" key="8">
    <source>
        <dbReference type="EMBL" id="CUC10202.1"/>
    </source>
</evidence>
<dbReference type="EMBL" id="CDMZ01003030">
    <property type="protein sequence ID" value="CUC10202.1"/>
    <property type="molecule type" value="Genomic_DNA"/>
</dbReference>
<keyword evidence="4" id="KW-0472">Membrane</keyword>
<sequence>MGILWLLLVCSLLIHCERAVISEGDGAGRQLQADGQEPLTIVTTDQLARMNWLRQAVSRVNTNQTEAFGFVCPEGFRVGIRWVEGWLTVPKEPGFVGGPVRPDILALVGPNTGETVPLAAMSHLPVANVAQTVSSSSVGGLENVVRLPIPSLELEGRALVRLIRFFGWRRFVLLFSDSGYGLALASAIRGAAVDRPSESEGPLWVAREIQISAGQAGTQQQGVGASADALRLQNALSEAVDPSGGDTTIFVVATEQDTLIQVGSAAKAAGLLDRQGVAWVLSGEAAGVFTMFNEASSELRELGRDFEGALGLLPATGRSAWGAEGGEGLIAWADSAAVREFVGERVGVSASRVVPQDVIAYDATLLLSAGICRAWGEMRNCTESGLCGGVEVEEGVEVEVHSRGGKGTGARGAVARREENDKVPSRDSVLHSIRETSIEGFSGNVSGVEEGEVDNGFLVFNRRRDGWEHVATLPSAAETAAGAPEVAWVWGNLSLPNGTVAEVFGNMSLAFSGGSVEIPSDCECLEDAEDESGTSRPVCRLGLLSIGSESPLAGVADAVREAVAVLNRGGREFFDSDLDSDSNGVDASVAGAPTGTSPVLFELVEERLASPLLRGNPSKTVQAAWKLLGRLEEPEEMSGGELEGVEEGNSTDRVNSTDDGNKTDSSSTGETTRVSGLLGPWDSESFSLSAPLFLSEGVPVVSLADATAVLGDFKGPSLISVGPPPDKQAGALVKFMLQLGWRQFVVVHSDDGYGKALAGSLHRAALRASVPWNSTCVTKPKRCRMTLMDSILVGPRLSVVEVSDQLRRLTGSAESLDASIFVLAVSSEEDLEKVVNASISTELRETTGVAWLLSDISTLWAMKAAAAAGPTSAGAEDPPDPASGGARPRGGEPGPLEVLTGFLGLLPGWQGMARTRQSGLSWPTAFSPRDGSLWNRLNLLGPLTSLALLLFDYTLLVGRAIQNVVAGDPELSGRAGEVIAVDPEVLVAEIQKTKVRGLTKVLAEGVGGGAEEWPFLVMNFRNRSWEHVGFVSDSEGISGVRLWSGSSSAERGGGRPGTDEEMRATIRDQRRGIGVLMTDEHEGETNILDEIRYPWEKGETAKDVGAGLLECAAGDAESCLPHR</sequence>
<feature type="signal peptide" evidence="6">
    <location>
        <begin position="1"/>
        <end position="19"/>
    </location>
</feature>
<evidence type="ECO:0000256" key="1">
    <source>
        <dbReference type="ARBA" id="ARBA00004370"/>
    </source>
</evidence>
<feature type="domain" description="Receptor ligand binding region" evidence="7">
    <location>
        <begin position="670"/>
        <end position="856"/>
    </location>
</feature>
<proteinExistence type="predicted"/>
<dbReference type="PANTHER" id="PTHR30483">
    <property type="entry name" value="LEUCINE-SPECIFIC-BINDING PROTEIN"/>
    <property type="match status" value="1"/>
</dbReference>
<evidence type="ECO:0000256" key="5">
    <source>
        <dbReference type="SAM" id="MobiDB-lite"/>
    </source>
</evidence>
<name>A0A0K6S9F7_9ALVE</name>
<dbReference type="Pfam" id="PF01094">
    <property type="entry name" value="ANF_receptor"/>
    <property type="match status" value="2"/>
</dbReference>
<dbReference type="InterPro" id="IPR001828">
    <property type="entry name" value="ANF_lig-bd_rcpt"/>
</dbReference>
<comment type="subcellular location">
    <subcellularLocation>
        <location evidence="1">Membrane</location>
    </subcellularLocation>
</comment>
<feature type="domain" description="Receptor ligand binding region" evidence="7">
    <location>
        <begin position="137"/>
        <end position="455"/>
    </location>
</feature>
<evidence type="ECO:0000259" key="7">
    <source>
        <dbReference type="Pfam" id="PF01094"/>
    </source>
</evidence>
<evidence type="ECO:0000256" key="6">
    <source>
        <dbReference type="SAM" id="SignalP"/>
    </source>
</evidence>
<dbReference type="SUPFAM" id="SSF53822">
    <property type="entry name" value="Periplasmic binding protein-like I"/>
    <property type="match status" value="2"/>
</dbReference>
<feature type="region of interest" description="Disordered" evidence="5">
    <location>
        <begin position="402"/>
        <end position="421"/>
    </location>
</feature>
<gene>
    <name evidence="8" type="ORF">Cvel_28654.t1.CR1</name>
</gene>